<dbReference type="InterPro" id="IPR057321">
    <property type="entry name" value="RFX1-4/6/8-like_BCD"/>
</dbReference>
<organism evidence="2 3">
    <name type="scientific">Marmota monax</name>
    <name type="common">Woodchuck</name>
    <dbReference type="NCBI Taxonomy" id="9995"/>
    <lineage>
        <taxon>Eukaryota</taxon>
        <taxon>Metazoa</taxon>
        <taxon>Chordata</taxon>
        <taxon>Craniata</taxon>
        <taxon>Vertebrata</taxon>
        <taxon>Euteleostomi</taxon>
        <taxon>Mammalia</taxon>
        <taxon>Eutheria</taxon>
        <taxon>Euarchontoglires</taxon>
        <taxon>Glires</taxon>
        <taxon>Rodentia</taxon>
        <taxon>Sciuromorpha</taxon>
        <taxon>Sciuridae</taxon>
        <taxon>Xerinae</taxon>
        <taxon>Marmotini</taxon>
        <taxon>Marmota</taxon>
    </lineage>
</organism>
<dbReference type="EMBL" id="CABDUW010014028">
    <property type="protein sequence ID" value="VTJ92133.1"/>
    <property type="molecule type" value="Genomic_DNA"/>
</dbReference>
<dbReference type="PANTHER" id="PTHR12619">
    <property type="entry name" value="RFX TRANSCRIPTION FACTOR FAMILY"/>
    <property type="match status" value="1"/>
</dbReference>
<evidence type="ECO:0000313" key="3">
    <source>
        <dbReference type="Proteomes" id="UP000335636"/>
    </source>
</evidence>
<protein>
    <recommendedName>
        <fullName evidence="1">RFX1-4/6/8-like BCD domain-containing protein</fullName>
    </recommendedName>
</protein>
<proteinExistence type="predicted"/>
<sequence>MCTPPDASRSLPDFTELDLQGKVLPEGVGPGDIKAFQVLYREHCEAIVDVMVNLQFTLVETLWKTFWRHNLSQPSEAPALAV</sequence>
<dbReference type="GO" id="GO:0000978">
    <property type="term" value="F:RNA polymerase II cis-regulatory region sequence-specific DNA binding"/>
    <property type="evidence" value="ECO:0007669"/>
    <property type="project" value="TreeGrafter"/>
</dbReference>
<dbReference type="InterPro" id="IPR039779">
    <property type="entry name" value="RFX-like"/>
</dbReference>
<keyword evidence="3" id="KW-1185">Reference proteome</keyword>
<accession>A0A5E4DDB9</accession>
<evidence type="ECO:0000313" key="2">
    <source>
        <dbReference type="EMBL" id="VTJ92133.1"/>
    </source>
</evidence>
<dbReference type="PANTHER" id="PTHR12619:SF23">
    <property type="entry name" value="MHC CLASS II REGULATORY FACTOR RFX1"/>
    <property type="match status" value="1"/>
</dbReference>
<feature type="domain" description="RFX1-4/6/8-like BCD" evidence="1">
    <location>
        <begin position="36"/>
        <end position="71"/>
    </location>
</feature>
<comment type="caution">
    <text evidence="2">The sequence shown here is derived from an EMBL/GenBank/DDBJ whole genome shotgun (WGS) entry which is preliminary data.</text>
</comment>
<dbReference type="GO" id="GO:0000981">
    <property type="term" value="F:DNA-binding transcription factor activity, RNA polymerase II-specific"/>
    <property type="evidence" value="ECO:0007669"/>
    <property type="project" value="TreeGrafter"/>
</dbReference>
<dbReference type="Pfam" id="PF25340">
    <property type="entry name" value="BCD_RFX"/>
    <property type="match status" value="1"/>
</dbReference>
<dbReference type="AlphaFoldDB" id="A0A5E4DDB9"/>
<gene>
    <name evidence="2" type="ORF">MONAX_5E033018</name>
</gene>
<name>A0A5E4DDB9_MARMO</name>
<dbReference type="Proteomes" id="UP000335636">
    <property type="component" value="Unassembled WGS sequence"/>
</dbReference>
<evidence type="ECO:0000259" key="1">
    <source>
        <dbReference type="Pfam" id="PF25340"/>
    </source>
</evidence>
<reference evidence="2" key="1">
    <citation type="submission" date="2019-04" db="EMBL/GenBank/DDBJ databases">
        <authorList>
            <person name="Alioto T."/>
            <person name="Alioto T."/>
        </authorList>
    </citation>
    <scope>NUCLEOTIDE SEQUENCE [LARGE SCALE GENOMIC DNA]</scope>
</reference>